<dbReference type="SUPFAM" id="SSF103642">
    <property type="entry name" value="Sec-C motif"/>
    <property type="match status" value="1"/>
</dbReference>
<gene>
    <name evidence="1" type="ORF">P0Y65_13285</name>
</gene>
<dbReference type="InterPro" id="IPR036255">
    <property type="entry name" value="YgfB-like_sf"/>
</dbReference>
<proteinExistence type="predicted"/>
<dbReference type="Gene3D" id="3.10.450.50">
    <property type="match status" value="1"/>
</dbReference>
<dbReference type="EMBL" id="CP119312">
    <property type="protein sequence ID" value="WEK03172.1"/>
    <property type="molecule type" value="Genomic_DNA"/>
</dbReference>
<dbReference type="NCBIfam" id="TIGR02292">
    <property type="entry name" value="ygfB_yecA"/>
    <property type="match status" value="1"/>
</dbReference>
<organism evidence="1 2">
    <name type="scientific">Candidatus Devosia phytovorans</name>
    <dbReference type="NCBI Taxonomy" id="3121372"/>
    <lineage>
        <taxon>Bacteria</taxon>
        <taxon>Pseudomonadati</taxon>
        <taxon>Pseudomonadota</taxon>
        <taxon>Alphaproteobacteria</taxon>
        <taxon>Hyphomicrobiales</taxon>
        <taxon>Devosiaceae</taxon>
        <taxon>Devosia</taxon>
    </lineage>
</organism>
<sequence length="218" mass="23590">MEDFEELSADHQRLDGLLTDLGEGGMMLSELDGYLCGIAVSPQVFSPEAFLPMVWSGVEGADETADRSALTDAVMARFGEISAELAEGRYEPLYELDEDEGVLWEVWIAGFEAAISLDLPSWESLLQSRKESRAQEAAYAIMSLLAASDPAISEEDASDPEMIRLQQDAPHLIPEIVVTLFEAHRSAAQAPIRSAAVGRNDPCPCGSGLKYKKCHGAG</sequence>
<evidence type="ECO:0000313" key="1">
    <source>
        <dbReference type="EMBL" id="WEK03172.1"/>
    </source>
</evidence>
<dbReference type="SUPFAM" id="SSF101327">
    <property type="entry name" value="YgfB-like"/>
    <property type="match status" value="1"/>
</dbReference>
<dbReference type="Pfam" id="PF02810">
    <property type="entry name" value="SEC-C"/>
    <property type="match status" value="1"/>
</dbReference>
<dbReference type="AlphaFoldDB" id="A0AAJ6AYQ7"/>
<accession>A0AAJ6AYQ7</accession>
<name>A0AAJ6AYQ7_9HYPH</name>
<dbReference type="Proteomes" id="UP001217476">
    <property type="component" value="Chromosome"/>
</dbReference>
<dbReference type="InterPro" id="IPR011978">
    <property type="entry name" value="YgfB-like"/>
</dbReference>
<reference evidence="1" key="1">
    <citation type="submission" date="2023-03" db="EMBL/GenBank/DDBJ databases">
        <title>Andean soil-derived lignocellulolytic bacterial consortium as a source of novel taxa and putative plastic-active enzymes.</title>
        <authorList>
            <person name="Diaz-Garcia L."/>
            <person name="Chuvochina M."/>
            <person name="Feuerriegel G."/>
            <person name="Bunk B."/>
            <person name="Sproer C."/>
            <person name="Streit W.R."/>
            <person name="Rodriguez L.M."/>
            <person name="Overmann J."/>
            <person name="Jimenez D.J."/>
        </authorList>
    </citation>
    <scope>NUCLEOTIDE SEQUENCE</scope>
    <source>
        <strain evidence="1">MAG 4196</strain>
    </source>
</reference>
<dbReference type="InterPro" id="IPR004027">
    <property type="entry name" value="SEC_C_motif"/>
</dbReference>
<evidence type="ECO:0000313" key="2">
    <source>
        <dbReference type="Proteomes" id="UP001217476"/>
    </source>
</evidence>
<protein>
    <submittedName>
        <fullName evidence="1">UPF0149 family protein</fullName>
    </submittedName>
</protein>
<dbReference type="Pfam" id="PF03695">
    <property type="entry name" value="UPF0149"/>
    <property type="match status" value="1"/>
</dbReference>